<keyword evidence="4" id="KW-1185">Reference proteome</keyword>
<reference evidence="3" key="1">
    <citation type="submission" date="2021-01" db="EMBL/GenBank/DDBJ databases">
        <title>Whole genome shotgun sequence of Actinoplanes ferrugineus NBRC 15555.</title>
        <authorList>
            <person name="Komaki H."/>
            <person name="Tamura T."/>
        </authorList>
    </citation>
    <scope>NUCLEOTIDE SEQUENCE</scope>
    <source>
        <strain evidence="3">NBRC 15555</strain>
    </source>
</reference>
<proteinExistence type="inferred from homology"/>
<gene>
    <name evidence="3" type="ORF">Afe05nite_12880</name>
</gene>
<dbReference type="EMBL" id="BOMM01000009">
    <property type="protein sequence ID" value="GIE09448.1"/>
    <property type="molecule type" value="Genomic_DNA"/>
</dbReference>
<evidence type="ECO:0000313" key="4">
    <source>
        <dbReference type="Proteomes" id="UP000598174"/>
    </source>
</evidence>
<organism evidence="3 4">
    <name type="scientific">Paractinoplanes ferrugineus</name>
    <dbReference type="NCBI Taxonomy" id="113564"/>
    <lineage>
        <taxon>Bacteria</taxon>
        <taxon>Bacillati</taxon>
        <taxon>Actinomycetota</taxon>
        <taxon>Actinomycetes</taxon>
        <taxon>Micromonosporales</taxon>
        <taxon>Micromonosporaceae</taxon>
        <taxon>Paractinoplanes</taxon>
    </lineage>
</organism>
<comment type="caution">
    <text evidence="3">The sequence shown here is derived from an EMBL/GenBank/DDBJ whole genome shotgun (WGS) entry which is preliminary data.</text>
</comment>
<dbReference type="Proteomes" id="UP000598174">
    <property type="component" value="Unassembled WGS sequence"/>
</dbReference>
<dbReference type="InterPro" id="IPR023393">
    <property type="entry name" value="START-like_dom_sf"/>
</dbReference>
<evidence type="ECO:0000259" key="2">
    <source>
        <dbReference type="Pfam" id="PF08327"/>
    </source>
</evidence>
<dbReference type="AlphaFoldDB" id="A0A919IY59"/>
<dbReference type="Pfam" id="PF08327">
    <property type="entry name" value="AHSA1"/>
    <property type="match status" value="1"/>
</dbReference>
<dbReference type="InterPro" id="IPR013538">
    <property type="entry name" value="ASHA1/2-like_C"/>
</dbReference>
<evidence type="ECO:0000256" key="1">
    <source>
        <dbReference type="ARBA" id="ARBA00006817"/>
    </source>
</evidence>
<evidence type="ECO:0000313" key="3">
    <source>
        <dbReference type="EMBL" id="GIE09448.1"/>
    </source>
</evidence>
<accession>A0A919IY59</accession>
<comment type="similarity">
    <text evidence="1">Belongs to the AHA1 family.</text>
</comment>
<protein>
    <submittedName>
        <fullName evidence="3">Transcriptional regulator</fullName>
    </submittedName>
</protein>
<dbReference type="SUPFAM" id="SSF55961">
    <property type="entry name" value="Bet v1-like"/>
    <property type="match status" value="1"/>
</dbReference>
<feature type="domain" description="Activator of Hsp90 ATPase homologue 1/2-like C-terminal" evidence="2">
    <location>
        <begin position="13"/>
        <end position="161"/>
    </location>
</feature>
<name>A0A919IY59_9ACTN</name>
<sequence>MSETTQVYRIWIKATPEKIWAAITDPEWNSRYAYMAPAHYELTKGGSFHGTATADMKAFAAANGFELPDTIMDGEVLEVEPPRRLVQTWRMLMDPSTAAEPFTTVTYEIEDARMQPGVCKLTVTHELTGAPATAAMVAGTEDSGAGGGWAWILSDLKTLVETGKNFVE</sequence>
<dbReference type="Gene3D" id="3.30.530.20">
    <property type="match status" value="1"/>
</dbReference>
<dbReference type="RefSeq" id="WP_203816059.1">
    <property type="nucleotide sequence ID" value="NZ_BAAABP010000007.1"/>
</dbReference>